<proteinExistence type="predicted"/>
<evidence type="ECO:0000313" key="2">
    <source>
        <dbReference type="EMBL" id="HDW51160.1"/>
    </source>
</evidence>
<reference evidence="2" key="1">
    <citation type="journal article" date="2020" name="mSystems">
        <title>Genome- and Community-Level Interaction Insights into Carbon Utilization and Element Cycling Functions of Hydrothermarchaeota in Hydrothermal Sediment.</title>
        <authorList>
            <person name="Zhou Z."/>
            <person name="Liu Y."/>
            <person name="Xu W."/>
            <person name="Pan J."/>
            <person name="Luo Z.H."/>
            <person name="Li M."/>
        </authorList>
    </citation>
    <scope>NUCLEOTIDE SEQUENCE [LARGE SCALE GENOMIC DNA]</scope>
    <source>
        <strain evidence="2">SpSt-301</strain>
    </source>
</reference>
<dbReference type="EMBL" id="DSMV01000011">
    <property type="protein sequence ID" value="HDW51160.1"/>
    <property type="molecule type" value="Genomic_DNA"/>
</dbReference>
<comment type="caution">
    <text evidence="2">The sequence shown here is derived from an EMBL/GenBank/DDBJ whole genome shotgun (WGS) entry which is preliminary data.</text>
</comment>
<accession>A0A7C1F2J9</accession>
<dbReference type="AlphaFoldDB" id="A0A7C1F2J9"/>
<protein>
    <submittedName>
        <fullName evidence="2">DUF502 domain-containing protein</fullName>
    </submittedName>
</protein>
<feature type="transmembrane region" description="Helical" evidence="1">
    <location>
        <begin position="49"/>
        <end position="73"/>
    </location>
</feature>
<gene>
    <name evidence="2" type="ORF">ENQ35_00160</name>
</gene>
<name>A0A7C1F2J9_9THEO</name>
<sequence>MQRNLRNYFLTGLAVLLPAAATVFVLWKIFGLVDGFAGRLVAYFTPYKIPGLGIAVTVALIFLTGVLATNVIGRRLLAIWERMVLQIPLVSSIYRTAKEIVETFGEDRKQVFRQVVLVQFPRPGCWAVGFLVGEAGELMKGATGRELLKVLVPHVPVPMSGFLLFVPREEVIFLNISVEEGLRLVVSTGIIEPNSRWPQVQNTGKR</sequence>
<feature type="transmembrane region" description="Helical" evidence="1">
    <location>
        <begin position="7"/>
        <end position="29"/>
    </location>
</feature>
<keyword evidence="1" id="KW-1133">Transmembrane helix</keyword>
<keyword evidence="1" id="KW-0812">Transmembrane</keyword>
<dbReference type="Pfam" id="PF04367">
    <property type="entry name" value="DUF502"/>
    <property type="match status" value="1"/>
</dbReference>
<dbReference type="PANTHER" id="PTHR31876">
    <property type="entry name" value="COV-LIKE PROTEIN 1"/>
    <property type="match status" value="1"/>
</dbReference>
<organism evidence="2">
    <name type="scientific">Ammonifex degensii</name>
    <dbReference type="NCBI Taxonomy" id="42838"/>
    <lineage>
        <taxon>Bacteria</taxon>
        <taxon>Bacillati</taxon>
        <taxon>Bacillota</taxon>
        <taxon>Clostridia</taxon>
        <taxon>Thermoanaerobacterales</taxon>
        <taxon>Thermoanaerobacteraceae</taxon>
        <taxon>Ammonifex</taxon>
    </lineage>
</organism>
<dbReference type="InterPro" id="IPR007462">
    <property type="entry name" value="COV1-like"/>
</dbReference>
<keyword evidence="1" id="KW-0472">Membrane</keyword>
<evidence type="ECO:0000256" key="1">
    <source>
        <dbReference type="SAM" id="Phobius"/>
    </source>
</evidence>
<dbReference type="PANTHER" id="PTHR31876:SF26">
    <property type="entry name" value="PROTEIN LIKE COV 2"/>
    <property type="match status" value="1"/>
</dbReference>